<dbReference type="InterPro" id="IPR011042">
    <property type="entry name" value="6-blade_b-propeller_TolB-like"/>
</dbReference>
<keyword evidence="2" id="KW-1185">Reference proteome</keyword>
<name>A0ABV7HU34_9GAMM</name>
<dbReference type="Pfam" id="PF05787">
    <property type="entry name" value="PhoX"/>
    <property type="match status" value="1"/>
</dbReference>
<dbReference type="Gene3D" id="2.120.10.30">
    <property type="entry name" value="TolB, C-terminal domain"/>
    <property type="match status" value="1"/>
</dbReference>
<reference evidence="2" key="1">
    <citation type="journal article" date="2019" name="Int. J. Syst. Evol. Microbiol.">
        <title>The Global Catalogue of Microorganisms (GCM) 10K type strain sequencing project: providing services to taxonomists for standard genome sequencing and annotation.</title>
        <authorList>
            <consortium name="The Broad Institute Genomics Platform"/>
            <consortium name="The Broad Institute Genome Sequencing Center for Infectious Disease"/>
            <person name="Wu L."/>
            <person name="Ma J."/>
        </authorList>
    </citation>
    <scope>NUCLEOTIDE SEQUENCE [LARGE SCALE GENOMIC DNA]</scope>
    <source>
        <strain evidence="2">KCTC 52141</strain>
    </source>
</reference>
<dbReference type="PANTHER" id="PTHR35399">
    <property type="entry name" value="SLR8030 PROTEIN"/>
    <property type="match status" value="1"/>
</dbReference>
<dbReference type="SUPFAM" id="SSF63829">
    <property type="entry name" value="Calcium-dependent phosphotriesterase"/>
    <property type="match status" value="1"/>
</dbReference>
<dbReference type="Proteomes" id="UP001595548">
    <property type="component" value="Unassembled WGS sequence"/>
</dbReference>
<dbReference type="PANTHER" id="PTHR35399:SF2">
    <property type="entry name" value="DUF839 DOMAIN-CONTAINING PROTEIN"/>
    <property type="match status" value="1"/>
</dbReference>
<evidence type="ECO:0000313" key="1">
    <source>
        <dbReference type="EMBL" id="MFC3156301.1"/>
    </source>
</evidence>
<organism evidence="1 2">
    <name type="scientific">Gilvimarinus japonicus</name>
    <dbReference type="NCBI Taxonomy" id="1796469"/>
    <lineage>
        <taxon>Bacteria</taxon>
        <taxon>Pseudomonadati</taxon>
        <taxon>Pseudomonadota</taxon>
        <taxon>Gammaproteobacteria</taxon>
        <taxon>Cellvibrionales</taxon>
        <taxon>Cellvibrionaceae</taxon>
        <taxon>Gilvimarinus</taxon>
    </lineage>
</organism>
<accession>A0ABV7HU34</accession>
<dbReference type="InterPro" id="IPR008557">
    <property type="entry name" value="PhoX"/>
</dbReference>
<dbReference type="EMBL" id="JBHRTL010000029">
    <property type="protein sequence ID" value="MFC3156301.1"/>
    <property type="molecule type" value="Genomic_DNA"/>
</dbReference>
<comment type="caution">
    <text evidence="1">The sequence shown here is derived from an EMBL/GenBank/DDBJ whole genome shotgun (WGS) entry which is preliminary data.</text>
</comment>
<proteinExistence type="predicted"/>
<dbReference type="RefSeq" id="WP_382417466.1">
    <property type="nucleotide sequence ID" value="NZ_AP031500.1"/>
</dbReference>
<sequence length="670" mass="72854">MSKQFFLKNGNSLQADLTAQGVADIDDIAVNPADNESLWALTCSRRKLSTGSLSLCLASLAGPFSLSGCANTSGRNIFNDTLRPDIGFTPVPAAIGASVDTVTVPQGYTARAFYSWGDAVLEGSPAWQQDASNSAADQILQAGQNHDGMHFFPFSDAPNEHGLLVINHEYSNDTLHPSGPTVTTAADGSKQRPAQEVAKEQAAHGVSVIEIKRSDGQWQQVLPSRYNRRLSANTPMDISGPAAGADAMKTAQDPTGTRVLGTLNNCSMGVTPWGTYLTCEENWKNYFVNGDQEDWKKRPSHQRYGVAAGAHSHKYYWESVDERFDATFKPGLPYGGFVNEPNRFGWVVEFDPFDPSATPVKRTALGRLVREGCTCVQGTDGSLAFYSGDDTRGEYVYKFVPDGKYDPSNPSANRRLLDSGTVYCAVYHADGSGEWRALVQGQNGLTAQRGFHTQADVLINLRGAADVVGATPMDRPEWVAVHPQSTDGYVALTNNDERGSTERQAVDAANPRADNHHGQILRWREHGQHPASLTFEWELFLLAGPTLSAPDAKNQIAPLEGDRFSCPDGLWFDRDGRLWIGTDYDELEEPYLGQGMNQLLCADPVTRRVRRFMTGPVGSEITGLTGTPDGTTLWFNVQHPGLSYPASDGKTRPRSTTVVVTKNDGGVIGT</sequence>
<protein>
    <submittedName>
        <fullName evidence="1">PhoX family protein</fullName>
    </submittedName>
</protein>
<evidence type="ECO:0000313" key="2">
    <source>
        <dbReference type="Proteomes" id="UP001595548"/>
    </source>
</evidence>
<gene>
    <name evidence="1" type="ORF">ACFOEB_13905</name>
</gene>